<dbReference type="RefSeq" id="WP_080804575.1">
    <property type="nucleotide sequence ID" value="NZ_LT828547.1"/>
</dbReference>
<dbReference type="EMBL" id="FWEV01000034">
    <property type="protein sequence ID" value="SLM28235.1"/>
    <property type="molecule type" value="Genomic_DNA"/>
</dbReference>
<dbReference type="PANTHER" id="PTHR34857:SF2">
    <property type="entry name" value="SLL0384 PROTEIN"/>
    <property type="match status" value="1"/>
</dbReference>
<evidence type="ECO:0000256" key="4">
    <source>
        <dbReference type="ARBA" id="ARBA00022989"/>
    </source>
</evidence>
<reference evidence="7 8" key="1">
    <citation type="submission" date="2017-03" db="EMBL/GenBank/DDBJ databases">
        <authorList>
            <person name="Afonso C.L."/>
            <person name="Miller P.J."/>
            <person name="Scott M.A."/>
            <person name="Spackman E."/>
            <person name="Goraichik I."/>
            <person name="Dimitrov K.M."/>
            <person name="Suarez D.L."/>
            <person name="Swayne D.E."/>
        </authorList>
    </citation>
    <scope>NUCLEOTIDE SEQUENCE [LARGE SCALE GENOMIC DNA]</scope>
    <source>
        <strain evidence="7">PRJEB14757</strain>
    </source>
</reference>
<protein>
    <submittedName>
        <fullName evidence="7">CbiQ2</fullName>
    </submittedName>
</protein>
<dbReference type="InterPro" id="IPR051611">
    <property type="entry name" value="ECF_transporter_component"/>
</dbReference>
<keyword evidence="5 6" id="KW-0472">Membrane</keyword>
<evidence type="ECO:0000256" key="2">
    <source>
        <dbReference type="ARBA" id="ARBA00022475"/>
    </source>
</evidence>
<keyword evidence="8" id="KW-1185">Reference proteome</keyword>
<dbReference type="InterPro" id="IPR003339">
    <property type="entry name" value="ABC/ECF_trnsptr_transmembrane"/>
</dbReference>
<evidence type="ECO:0000256" key="1">
    <source>
        <dbReference type="ARBA" id="ARBA00004141"/>
    </source>
</evidence>
<dbReference type="PANTHER" id="PTHR34857">
    <property type="entry name" value="SLL0384 PROTEIN"/>
    <property type="match status" value="1"/>
</dbReference>
<keyword evidence="3 6" id="KW-0812">Transmembrane</keyword>
<keyword evidence="4 6" id="KW-1133">Transmembrane helix</keyword>
<comment type="subcellular location">
    <subcellularLocation>
        <location evidence="1">Membrane</location>
        <topology evidence="1">Multi-pass membrane protein</topology>
    </subcellularLocation>
</comment>
<proteinExistence type="predicted"/>
<dbReference type="Proteomes" id="UP000191931">
    <property type="component" value="Unassembled WGS sequence"/>
</dbReference>
<dbReference type="CDD" id="cd16914">
    <property type="entry name" value="EcfT"/>
    <property type="match status" value="1"/>
</dbReference>
<evidence type="ECO:0000256" key="6">
    <source>
        <dbReference type="SAM" id="Phobius"/>
    </source>
</evidence>
<feature type="transmembrane region" description="Helical" evidence="6">
    <location>
        <begin position="40"/>
        <end position="61"/>
    </location>
</feature>
<organism evidence="7 8">
    <name type="scientific">Desulfamplus magnetovallimortis</name>
    <dbReference type="NCBI Taxonomy" id="1246637"/>
    <lineage>
        <taxon>Bacteria</taxon>
        <taxon>Pseudomonadati</taxon>
        <taxon>Thermodesulfobacteriota</taxon>
        <taxon>Desulfobacteria</taxon>
        <taxon>Desulfobacterales</taxon>
        <taxon>Desulfobacteraceae</taxon>
        <taxon>Desulfamplus</taxon>
    </lineage>
</organism>
<accession>A0A1W1H768</accession>
<evidence type="ECO:0000256" key="5">
    <source>
        <dbReference type="ARBA" id="ARBA00023136"/>
    </source>
</evidence>
<dbReference type="AlphaFoldDB" id="A0A1W1H768"/>
<dbReference type="Pfam" id="PF02361">
    <property type="entry name" value="CbiQ"/>
    <property type="match status" value="1"/>
</dbReference>
<dbReference type="OrthoDB" id="8075495at2"/>
<name>A0A1W1H768_9BACT</name>
<keyword evidence="2" id="KW-1003">Cell membrane</keyword>
<gene>
    <name evidence="7" type="primary">cbiQ</name>
    <name evidence="7" type="ORF">MTBBW1_1290016</name>
</gene>
<feature type="transmembrane region" description="Helical" evidence="6">
    <location>
        <begin position="68"/>
        <end position="85"/>
    </location>
</feature>
<evidence type="ECO:0000256" key="3">
    <source>
        <dbReference type="ARBA" id="ARBA00022692"/>
    </source>
</evidence>
<evidence type="ECO:0000313" key="7">
    <source>
        <dbReference type="EMBL" id="SLM28235.1"/>
    </source>
</evidence>
<evidence type="ECO:0000313" key="8">
    <source>
        <dbReference type="Proteomes" id="UP000191931"/>
    </source>
</evidence>
<dbReference type="GO" id="GO:0005886">
    <property type="term" value="C:plasma membrane"/>
    <property type="evidence" value="ECO:0007669"/>
    <property type="project" value="UniProtKB-ARBA"/>
</dbReference>
<sequence length="254" mass="28436">MAQLNPLLYRFGTSVLFNLDVRCKVASVCLMSIAVAQADFTALAFITSLLFIFLHISGLTLSELAHDLRYFFVFLGVIFIVRSIVTPGTSNLFTFFIPGITVSMEGIIDGAKICWRFMAVMIMGTLFSATIRPSDLKGAVEWFLKPLPFIPEKRAGVMVSLFIRFLPLILQKAGEVSDARKARCVHLQKSPFKRMAGVGIPVLEKIFRSADTLAAAMESRCYSDERREKPFHPSGNEPYFYTISIVILIITVIY</sequence>
<dbReference type="STRING" id="1246637.MTBBW1_1290016"/>